<dbReference type="PROSITE" id="PS00062">
    <property type="entry name" value="ALDOKETO_REDUCTASE_2"/>
    <property type="match status" value="1"/>
</dbReference>
<dbReference type="Pfam" id="PF00248">
    <property type="entry name" value="Aldo_ket_red"/>
    <property type="match status" value="1"/>
</dbReference>
<dbReference type="OrthoDB" id="5945798at2759"/>
<dbReference type="CDD" id="cd19071">
    <property type="entry name" value="AKR_AKR1-5-like"/>
    <property type="match status" value="1"/>
</dbReference>
<dbReference type="InterPro" id="IPR023210">
    <property type="entry name" value="NADP_OxRdtase_dom"/>
</dbReference>
<protein>
    <submittedName>
        <fullName evidence="6">Aldo/keto reductase</fullName>
    </submittedName>
</protein>
<evidence type="ECO:0000256" key="2">
    <source>
        <dbReference type="PIRSR" id="PIRSR000097-1"/>
    </source>
</evidence>
<dbReference type="Proteomes" id="UP000703269">
    <property type="component" value="Unassembled WGS sequence"/>
</dbReference>
<gene>
    <name evidence="6" type="ORF">PsYK624_152780</name>
</gene>
<dbReference type="AlphaFoldDB" id="A0A9P3LL54"/>
<name>A0A9P3LL54_9APHY</name>
<evidence type="ECO:0000256" key="3">
    <source>
        <dbReference type="PIRSR" id="PIRSR000097-2"/>
    </source>
</evidence>
<feature type="binding site" evidence="3">
    <location>
        <position position="110"/>
    </location>
    <ligand>
        <name>substrate</name>
    </ligand>
</feature>
<dbReference type="PRINTS" id="PR00069">
    <property type="entry name" value="ALDKETRDTASE"/>
</dbReference>
<dbReference type="PIRSF" id="PIRSF000097">
    <property type="entry name" value="AKR"/>
    <property type="match status" value="1"/>
</dbReference>
<dbReference type="PROSITE" id="PS00798">
    <property type="entry name" value="ALDOKETO_REDUCTASE_1"/>
    <property type="match status" value="1"/>
</dbReference>
<reference evidence="6 7" key="1">
    <citation type="submission" date="2021-08" db="EMBL/GenBank/DDBJ databases">
        <title>Draft Genome Sequence of Phanerochaete sordida strain YK-624.</title>
        <authorList>
            <person name="Mori T."/>
            <person name="Dohra H."/>
            <person name="Suzuki T."/>
            <person name="Kawagishi H."/>
            <person name="Hirai H."/>
        </authorList>
    </citation>
    <scope>NUCLEOTIDE SEQUENCE [LARGE SCALE GENOMIC DNA]</scope>
    <source>
        <strain evidence="6 7">YK-624</strain>
    </source>
</reference>
<feature type="active site" description="Proton donor" evidence="2">
    <location>
        <position position="54"/>
    </location>
</feature>
<proteinExistence type="predicted"/>
<accession>A0A9P3LL54</accession>
<feature type="site" description="Lowers pKa of active site Tyr" evidence="4">
    <location>
        <position position="79"/>
    </location>
</feature>
<dbReference type="Gene3D" id="3.20.20.100">
    <property type="entry name" value="NADP-dependent oxidoreductase domain"/>
    <property type="match status" value="1"/>
</dbReference>
<dbReference type="EMBL" id="BPQB01000099">
    <property type="protein sequence ID" value="GJE99040.1"/>
    <property type="molecule type" value="Genomic_DNA"/>
</dbReference>
<evidence type="ECO:0000313" key="6">
    <source>
        <dbReference type="EMBL" id="GJE99040.1"/>
    </source>
</evidence>
<evidence type="ECO:0000256" key="4">
    <source>
        <dbReference type="PIRSR" id="PIRSR000097-3"/>
    </source>
</evidence>
<dbReference type="SUPFAM" id="SSF51430">
    <property type="entry name" value="NAD(P)-linked oxidoreductase"/>
    <property type="match status" value="1"/>
</dbReference>
<evidence type="ECO:0000313" key="7">
    <source>
        <dbReference type="Proteomes" id="UP000703269"/>
    </source>
</evidence>
<dbReference type="PANTHER" id="PTHR11732">
    <property type="entry name" value="ALDO/KETO REDUCTASE"/>
    <property type="match status" value="1"/>
</dbReference>
<organism evidence="6 7">
    <name type="scientific">Phanerochaete sordida</name>
    <dbReference type="NCBI Taxonomy" id="48140"/>
    <lineage>
        <taxon>Eukaryota</taxon>
        <taxon>Fungi</taxon>
        <taxon>Dikarya</taxon>
        <taxon>Basidiomycota</taxon>
        <taxon>Agaricomycotina</taxon>
        <taxon>Agaricomycetes</taxon>
        <taxon>Polyporales</taxon>
        <taxon>Phanerochaetaceae</taxon>
        <taxon>Phanerochaete</taxon>
    </lineage>
</organism>
<dbReference type="InterPro" id="IPR018170">
    <property type="entry name" value="Aldo/ket_reductase_CS"/>
</dbReference>
<dbReference type="FunFam" id="3.20.20.100:FF:000002">
    <property type="entry name" value="2,5-diketo-D-gluconic acid reductase A"/>
    <property type="match status" value="1"/>
</dbReference>
<dbReference type="InterPro" id="IPR020471">
    <property type="entry name" value="AKR"/>
</dbReference>
<feature type="domain" description="NADP-dependent oxidoreductase" evidence="5">
    <location>
        <begin position="33"/>
        <end position="273"/>
    </location>
</feature>
<dbReference type="GO" id="GO:0016616">
    <property type="term" value="F:oxidoreductase activity, acting on the CH-OH group of donors, NAD or NADP as acceptor"/>
    <property type="evidence" value="ECO:0007669"/>
    <property type="project" value="UniProtKB-ARBA"/>
</dbReference>
<dbReference type="InterPro" id="IPR036812">
    <property type="entry name" value="NAD(P)_OxRdtase_dom_sf"/>
</dbReference>
<evidence type="ECO:0000256" key="1">
    <source>
        <dbReference type="ARBA" id="ARBA00023002"/>
    </source>
</evidence>
<comment type="caution">
    <text evidence="6">The sequence shown here is derived from an EMBL/GenBank/DDBJ whole genome shotgun (WGS) entry which is preliminary data.</text>
</comment>
<sequence length="314" mass="34625">MADIPRVTMNNGLKMPSVGLGCWLGLDGGPGVAEEMCRNALKHGYRHIDTATGYFNEELVGKAIRESGVPRSEIFLTTKLWCSHFGRVREAFEDSLKAFGLDYIDLYLMHFPQRIAEDNSRAFPFEEHPNFVDVWAEMEKLLGTGKVRAIGVSNFSVMNLEILLQSCTVVPATNQVEAHPCLPQHDLQAYCEAKGIVLSAYSPLGQGNPAFFSDPDFLGVAQAHGATPAQVAISWLVQRGVPTLVKSANVERMKANITLLKLTPDEMRVVNELHTKPGAHRSLVKGFYWPDGTVNGWTFEQLGWPLTEGGLVKA</sequence>
<dbReference type="PROSITE" id="PS00063">
    <property type="entry name" value="ALDOKETO_REDUCTASE_3"/>
    <property type="match status" value="1"/>
</dbReference>
<keyword evidence="1" id="KW-0560">Oxidoreductase</keyword>
<keyword evidence="7" id="KW-1185">Reference proteome</keyword>
<evidence type="ECO:0000259" key="5">
    <source>
        <dbReference type="Pfam" id="PF00248"/>
    </source>
</evidence>